<feature type="transmembrane region" description="Helical" evidence="6">
    <location>
        <begin position="30"/>
        <end position="52"/>
    </location>
</feature>
<evidence type="ECO:0000256" key="1">
    <source>
        <dbReference type="ARBA" id="ARBA00004141"/>
    </source>
</evidence>
<comment type="similarity">
    <text evidence="2">Belongs to the autoinducer-2 exporter (AI-2E) (TC 2.A.86) family.</text>
</comment>
<evidence type="ECO:0000256" key="5">
    <source>
        <dbReference type="ARBA" id="ARBA00023136"/>
    </source>
</evidence>
<sequence length="350" mass="37920">MTTQDGLARLFYGVGLALMIGWILVIGRTIFLPIFMSIIVAYVVLGLAELIGRVPGFEGIPASLRYAFAIVVSLGLMALIVWLIVQNATQVSTLVPVYQDQLLALVQRGAVAVGLDDEPSWQSLRRDLVGHMNLHRVVLGSVVSVASIIGTFAVILIYAAFILSEQKSFSNKIARLSDQPAKVTQIRELIRDVNRRIGTYLVIKSLINIALGVASYVIMLVHGIEFAGFWAILIGLLNYIPYFGGIVGVALPSFLVLLEHGEIWPVIAFILVMSIPQVALGNFIEPRLMGNSLNVSPFVILVSLAVWTSLWGIVGAILAVPIMAILVIILSEIDATRPIAVLLSKDGSLN</sequence>
<dbReference type="RefSeq" id="WP_395135769.1">
    <property type="nucleotide sequence ID" value="NZ_JBIMPR010000021.1"/>
</dbReference>
<comment type="caution">
    <text evidence="7">The sequence shown here is derived from an EMBL/GenBank/DDBJ whole genome shotgun (WGS) entry which is preliminary data.</text>
</comment>
<evidence type="ECO:0000256" key="2">
    <source>
        <dbReference type="ARBA" id="ARBA00009773"/>
    </source>
</evidence>
<evidence type="ECO:0000256" key="4">
    <source>
        <dbReference type="ARBA" id="ARBA00022989"/>
    </source>
</evidence>
<keyword evidence="8" id="KW-1185">Reference proteome</keyword>
<feature type="transmembrane region" description="Helical" evidence="6">
    <location>
        <begin position="7"/>
        <end position="24"/>
    </location>
</feature>
<evidence type="ECO:0000256" key="6">
    <source>
        <dbReference type="SAM" id="Phobius"/>
    </source>
</evidence>
<evidence type="ECO:0000313" key="8">
    <source>
        <dbReference type="Proteomes" id="UP001609376"/>
    </source>
</evidence>
<dbReference type="PANTHER" id="PTHR21716">
    <property type="entry name" value="TRANSMEMBRANE PROTEIN"/>
    <property type="match status" value="1"/>
</dbReference>
<organism evidence="7 8">
    <name type="scientific">Paracoccus broussonetiae subsp. drimophilus</name>
    <dbReference type="NCBI Taxonomy" id="3373869"/>
    <lineage>
        <taxon>Bacteria</taxon>
        <taxon>Pseudomonadati</taxon>
        <taxon>Pseudomonadota</taxon>
        <taxon>Alphaproteobacteria</taxon>
        <taxon>Rhodobacterales</taxon>
        <taxon>Paracoccaceae</taxon>
        <taxon>Paracoccus</taxon>
        <taxon>Paracoccus broussonetiae</taxon>
    </lineage>
</organism>
<dbReference type="InterPro" id="IPR002549">
    <property type="entry name" value="AI-2E-like"/>
</dbReference>
<feature type="transmembrane region" description="Helical" evidence="6">
    <location>
        <begin position="64"/>
        <end position="85"/>
    </location>
</feature>
<evidence type="ECO:0000313" key="7">
    <source>
        <dbReference type="EMBL" id="MFH5776761.1"/>
    </source>
</evidence>
<feature type="transmembrane region" description="Helical" evidence="6">
    <location>
        <begin position="263"/>
        <end position="284"/>
    </location>
</feature>
<evidence type="ECO:0000256" key="3">
    <source>
        <dbReference type="ARBA" id="ARBA00022692"/>
    </source>
</evidence>
<feature type="transmembrane region" description="Helical" evidence="6">
    <location>
        <begin position="304"/>
        <end position="330"/>
    </location>
</feature>
<feature type="transmembrane region" description="Helical" evidence="6">
    <location>
        <begin position="197"/>
        <end position="221"/>
    </location>
</feature>
<feature type="transmembrane region" description="Helical" evidence="6">
    <location>
        <begin position="227"/>
        <end position="251"/>
    </location>
</feature>
<dbReference type="Pfam" id="PF01594">
    <property type="entry name" value="AI-2E_transport"/>
    <property type="match status" value="1"/>
</dbReference>
<protein>
    <submittedName>
        <fullName evidence="7">AI-2E family transporter</fullName>
    </submittedName>
</protein>
<gene>
    <name evidence="7" type="ORF">ACHFJ0_21155</name>
</gene>
<feature type="transmembrane region" description="Helical" evidence="6">
    <location>
        <begin position="137"/>
        <end position="163"/>
    </location>
</feature>
<keyword evidence="3 6" id="KW-0812">Transmembrane</keyword>
<keyword evidence="5 6" id="KW-0472">Membrane</keyword>
<dbReference type="Proteomes" id="UP001609376">
    <property type="component" value="Unassembled WGS sequence"/>
</dbReference>
<comment type="subcellular location">
    <subcellularLocation>
        <location evidence="1">Membrane</location>
        <topology evidence="1">Multi-pass membrane protein</topology>
    </subcellularLocation>
</comment>
<accession>A0ABW7LRE2</accession>
<dbReference type="PANTHER" id="PTHR21716:SF64">
    <property type="entry name" value="AI-2 TRANSPORT PROTEIN TQSA"/>
    <property type="match status" value="1"/>
</dbReference>
<proteinExistence type="inferred from homology"/>
<dbReference type="EMBL" id="JBIMPR010000021">
    <property type="protein sequence ID" value="MFH5776761.1"/>
    <property type="molecule type" value="Genomic_DNA"/>
</dbReference>
<keyword evidence="4 6" id="KW-1133">Transmembrane helix</keyword>
<reference evidence="7 8" key="1">
    <citation type="submission" date="2024-10" db="EMBL/GenBank/DDBJ databases">
        <title>Paracoccus drimophilus sp. nov., a novel bacterium from corn roots in Hunan.</title>
        <authorList>
            <person name="Li X."/>
        </authorList>
    </citation>
    <scope>NUCLEOTIDE SEQUENCE [LARGE SCALE GENOMIC DNA]</scope>
    <source>
        <strain evidence="7 8">NGMCC 1.201697</strain>
    </source>
</reference>
<name>A0ABW7LRE2_9RHOB</name>